<dbReference type="FunFam" id="3.30.70.240:FF:000007">
    <property type="entry name" value="Translation factor GUF1, mitochondrial"/>
    <property type="match status" value="1"/>
</dbReference>
<dbReference type="PROSITE" id="PS00301">
    <property type="entry name" value="G_TR_1"/>
    <property type="match status" value="1"/>
</dbReference>
<keyword evidence="15" id="KW-1185">Reference proteome</keyword>
<dbReference type="SUPFAM" id="SSF52540">
    <property type="entry name" value="P-loop containing nucleoside triphosphate hydrolases"/>
    <property type="match status" value="1"/>
</dbReference>
<comment type="subcellular location">
    <subcellularLocation>
        <location evidence="12">Cell membrane</location>
        <topology evidence="12">Peripheral membrane protein</topology>
        <orientation evidence="12">Cytoplasmic side</orientation>
    </subcellularLocation>
</comment>
<dbReference type="HOGENOM" id="CLU_009995_3_3_12"/>
<keyword evidence="7 12" id="KW-0472">Membrane</keyword>
<dbReference type="GO" id="GO:0005525">
    <property type="term" value="F:GTP binding"/>
    <property type="evidence" value="ECO:0007669"/>
    <property type="project" value="UniProtKB-UniRule"/>
</dbReference>
<dbReference type="InterPro" id="IPR000795">
    <property type="entry name" value="T_Tr_GTP-bd_dom"/>
</dbReference>
<dbReference type="InterPro" id="IPR009000">
    <property type="entry name" value="Transl_B-barrel_sf"/>
</dbReference>
<dbReference type="PROSITE" id="PS51722">
    <property type="entry name" value="G_TR_2"/>
    <property type="match status" value="1"/>
</dbReference>
<keyword evidence="2 12" id="KW-1003">Cell membrane</keyword>
<dbReference type="CDD" id="cd03709">
    <property type="entry name" value="lepA_C"/>
    <property type="match status" value="1"/>
</dbReference>
<name>H2CJ35_9LEPT</name>
<comment type="function">
    <text evidence="9 12">Required for accurate and efficient protein synthesis under certain stress conditions. May act as a fidelity factor of the translation reaction, by catalyzing a one-codon backward translocation of tRNAs on improperly translocated ribosomes. Back-translocation proceeds from a post-translocation (POST) complex to a pre-translocation (PRE) complex, thus giving elongation factor G a second chance to translocate the tRNAs correctly. Binds to ribosomes in a GTP-dependent manner.</text>
</comment>
<dbReference type="Gene3D" id="3.40.50.300">
    <property type="entry name" value="P-loop containing nucleotide triphosphate hydrolases"/>
    <property type="match status" value="1"/>
</dbReference>
<dbReference type="Gene3D" id="3.30.70.240">
    <property type="match status" value="1"/>
</dbReference>
<dbReference type="CDD" id="cd03699">
    <property type="entry name" value="EF4_II"/>
    <property type="match status" value="1"/>
</dbReference>
<dbReference type="GO" id="GO:0045727">
    <property type="term" value="P:positive regulation of translation"/>
    <property type="evidence" value="ECO:0007669"/>
    <property type="project" value="UniProtKB-UniRule"/>
</dbReference>
<dbReference type="GO" id="GO:0003924">
    <property type="term" value="F:GTPase activity"/>
    <property type="evidence" value="ECO:0007669"/>
    <property type="project" value="UniProtKB-UniRule"/>
</dbReference>
<dbReference type="Gene3D" id="3.30.70.870">
    <property type="entry name" value="Elongation Factor G (Translational Gtpase), domain 3"/>
    <property type="match status" value="1"/>
</dbReference>
<dbReference type="GO" id="GO:0043022">
    <property type="term" value="F:ribosome binding"/>
    <property type="evidence" value="ECO:0007669"/>
    <property type="project" value="UniProtKB-UniRule"/>
</dbReference>
<evidence type="ECO:0000256" key="9">
    <source>
        <dbReference type="ARBA" id="ARBA00057626"/>
    </source>
</evidence>
<evidence type="ECO:0000313" key="14">
    <source>
        <dbReference type="EMBL" id="EHQ04952.1"/>
    </source>
</evidence>
<dbReference type="Gene3D" id="2.40.30.10">
    <property type="entry name" value="Translation factors"/>
    <property type="match status" value="1"/>
</dbReference>
<dbReference type="HAMAP" id="MF_00071">
    <property type="entry name" value="LepA"/>
    <property type="match status" value="1"/>
</dbReference>
<protein>
    <recommendedName>
        <fullName evidence="11 12">Elongation factor 4</fullName>
        <shortName evidence="12">EF-4</shortName>
        <ecNumber evidence="11 12">3.6.5.n1</ecNumber>
    </recommendedName>
    <alternativeName>
        <fullName evidence="12">Ribosomal back-translocase LepA</fullName>
    </alternativeName>
</protein>
<evidence type="ECO:0000256" key="5">
    <source>
        <dbReference type="ARBA" id="ARBA00022917"/>
    </source>
</evidence>
<dbReference type="Pfam" id="PF03144">
    <property type="entry name" value="GTP_EFTU_D2"/>
    <property type="match status" value="1"/>
</dbReference>
<evidence type="ECO:0000256" key="6">
    <source>
        <dbReference type="ARBA" id="ARBA00023134"/>
    </source>
</evidence>
<feature type="domain" description="Tr-type G" evidence="13">
    <location>
        <begin position="38"/>
        <end position="221"/>
    </location>
</feature>
<feature type="binding site" evidence="12">
    <location>
        <begin position="50"/>
        <end position="55"/>
    </location>
    <ligand>
        <name>GTP</name>
        <dbReference type="ChEBI" id="CHEBI:37565"/>
    </ligand>
</feature>
<dbReference type="AlphaFoldDB" id="H2CJ35"/>
<dbReference type="SUPFAM" id="SSF54980">
    <property type="entry name" value="EF-G C-terminal domain-like"/>
    <property type="match status" value="2"/>
</dbReference>
<dbReference type="InterPro" id="IPR006297">
    <property type="entry name" value="EF-4"/>
</dbReference>
<evidence type="ECO:0000256" key="12">
    <source>
        <dbReference type="HAMAP-Rule" id="MF_00071"/>
    </source>
</evidence>
<gene>
    <name evidence="12" type="primary">lepA</name>
    <name evidence="14" type="ORF">Lepil_0245</name>
</gene>
<dbReference type="FunFam" id="3.30.70.2570:FF:000001">
    <property type="entry name" value="Translation factor GUF1, mitochondrial"/>
    <property type="match status" value="1"/>
</dbReference>
<dbReference type="InterPro" id="IPR027417">
    <property type="entry name" value="P-loop_NTPase"/>
</dbReference>
<dbReference type="SUPFAM" id="SSF50447">
    <property type="entry name" value="Translation proteins"/>
    <property type="match status" value="1"/>
</dbReference>
<keyword evidence="5 12" id="KW-0648">Protein biosynthesis</keyword>
<dbReference type="FunFam" id="3.30.70.870:FF:000004">
    <property type="entry name" value="Translation factor GUF1, mitochondrial"/>
    <property type="match status" value="1"/>
</dbReference>
<dbReference type="InterPro" id="IPR004161">
    <property type="entry name" value="EFTu-like_2"/>
</dbReference>
<evidence type="ECO:0000256" key="2">
    <source>
        <dbReference type="ARBA" id="ARBA00022475"/>
    </source>
</evidence>
<keyword evidence="6 12" id="KW-0342">GTP-binding</keyword>
<keyword evidence="3 12" id="KW-0547">Nucleotide-binding</keyword>
<dbReference type="FunFam" id="2.40.30.10:FF:000015">
    <property type="entry name" value="Translation factor GUF1, mitochondrial"/>
    <property type="match status" value="1"/>
</dbReference>
<evidence type="ECO:0000259" key="13">
    <source>
        <dbReference type="PROSITE" id="PS51722"/>
    </source>
</evidence>
<dbReference type="NCBIfam" id="TIGR01393">
    <property type="entry name" value="lepA"/>
    <property type="match status" value="1"/>
</dbReference>
<evidence type="ECO:0000256" key="11">
    <source>
        <dbReference type="ARBA" id="ARBA00066744"/>
    </source>
</evidence>
<dbReference type="FunFam" id="3.40.50.300:FF:000078">
    <property type="entry name" value="Elongation factor 4"/>
    <property type="match status" value="1"/>
</dbReference>
<dbReference type="PRINTS" id="PR00315">
    <property type="entry name" value="ELONGATNFCT"/>
</dbReference>
<dbReference type="CDD" id="cd01890">
    <property type="entry name" value="LepA"/>
    <property type="match status" value="1"/>
</dbReference>
<dbReference type="InterPro" id="IPR038363">
    <property type="entry name" value="LepA_C_sf"/>
</dbReference>
<evidence type="ECO:0000256" key="3">
    <source>
        <dbReference type="ARBA" id="ARBA00022741"/>
    </source>
</evidence>
<dbReference type="Proteomes" id="UP000005737">
    <property type="component" value="Unassembled WGS sequence"/>
</dbReference>
<dbReference type="InterPro" id="IPR035654">
    <property type="entry name" value="LepA_IV"/>
</dbReference>
<evidence type="ECO:0000256" key="8">
    <source>
        <dbReference type="ARBA" id="ARBA00050293"/>
    </source>
</evidence>
<dbReference type="InterPro" id="IPR013842">
    <property type="entry name" value="LepA_CTD"/>
</dbReference>
<proteinExistence type="inferred from homology"/>
<feature type="binding site" evidence="12">
    <location>
        <begin position="168"/>
        <end position="171"/>
    </location>
    <ligand>
        <name>GTP</name>
        <dbReference type="ChEBI" id="CHEBI:37565"/>
    </ligand>
</feature>
<dbReference type="STRING" id="183.GCA_002009735_00598"/>
<dbReference type="Pfam" id="PF00009">
    <property type="entry name" value="GTP_EFTU"/>
    <property type="match status" value="1"/>
</dbReference>
<organism evidence="14 15">
    <name type="scientific">Leptonema illini DSM 21528</name>
    <dbReference type="NCBI Taxonomy" id="929563"/>
    <lineage>
        <taxon>Bacteria</taxon>
        <taxon>Pseudomonadati</taxon>
        <taxon>Spirochaetota</taxon>
        <taxon>Spirochaetia</taxon>
        <taxon>Leptospirales</taxon>
        <taxon>Leptospiraceae</taxon>
        <taxon>Leptonema</taxon>
    </lineage>
</organism>
<dbReference type="EMBL" id="JH597773">
    <property type="protein sequence ID" value="EHQ04952.1"/>
    <property type="molecule type" value="Genomic_DNA"/>
</dbReference>
<comment type="catalytic activity">
    <reaction evidence="8 12">
        <text>GTP + H2O = GDP + phosphate + H(+)</text>
        <dbReference type="Rhea" id="RHEA:19669"/>
        <dbReference type="ChEBI" id="CHEBI:15377"/>
        <dbReference type="ChEBI" id="CHEBI:15378"/>
        <dbReference type="ChEBI" id="CHEBI:37565"/>
        <dbReference type="ChEBI" id="CHEBI:43474"/>
        <dbReference type="ChEBI" id="CHEBI:58189"/>
        <dbReference type="EC" id="3.6.5.n1"/>
    </reaction>
</comment>
<sequence>MATPSRSFFQYKLLKKLFRLAHSKNLVLSRGLYMKDLSLIRNFSIIAHIDHGKSTLADRLLEIARVTDARTKKDQILDSMDIERERGITIKSNSATFRYTAAHDGQSYILNLIDTPGHVDFTYEVSRSLTACEGVLLVVDATQGVEAQTLANLYLAMEQNLEIIPIINKIDLPAADIDRCMQLIDKTLGLDIDRAVAVSAKTGLNVDQVLEAITKFIPAPSGDPNAPLRALIHDSFYDTYAGAIMKVRVFDGVVRKQDRIRMMSTGKEFGVTEVGIQTIQMIPTEDLQAGEVGYIIAGVKSVEDTRVGDTVTLANRPATEALPGYRDIKPMVFSGLFPILGDDYENLKDAIAKLKLNDAALFFEPESSTALGFGFRVGYLGLLHMEIVQERLEREFHLDLINTAPSVKYRVTTTDGVVHEVSNPSSWPDPTRILKKEEPYVRVNIITPQDYLGNILTLVQEKRGEQQNLIYLDDGKVQVVYLIPLAELIFEFYDRLKSISRGYASMDYELVGYQESDLVKIDILVNAEPVDALAMVTHRATADARGRTMIERLKDLIPRQQFLIPLQAAVGSKVIARENISALRKNVTAKCYGGDISRKRKLLEKQKEGKKRMKQVGSVEIPQDAFLALLKSDGK</sequence>
<evidence type="ECO:0000256" key="7">
    <source>
        <dbReference type="ARBA" id="ARBA00023136"/>
    </source>
</evidence>
<dbReference type="Pfam" id="PF00679">
    <property type="entry name" value="EFG_C"/>
    <property type="match status" value="1"/>
</dbReference>
<comment type="similarity">
    <text evidence="10">Belongs to the GTP-binding elongation factor family. LepA subfamily.</text>
</comment>
<keyword evidence="4 12" id="KW-0378">Hydrolase</keyword>
<evidence type="ECO:0000256" key="4">
    <source>
        <dbReference type="ARBA" id="ARBA00022801"/>
    </source>
</evidence>
<dbReference type="InterPro" id="IPR005225">
    <property type="entry name" value="Small_GTP-bd"/>
</dbReference>
<reference evidence="14 15" key="1">
    <citation type="submission" date="2011-10" db="EMBL/GenBank/DDBJ databases">
        <title>The Improved High-Quality Draft genome of Leptonema illini DSM 21528.</title>
        <authorList>
            <consortium name="US DOE Joint Genome Institute (JGI-PGF)"/>
            <person name="Lucas S."/>
            <person name="Copeland A."/>
            <person name="Lapidus A."/>
            <person name="Glavina del Rio T."/>
            <person name="Dalin E."/>
            <person name="Tice H."/>
            <person name="Bruce D."/>
            <person name="Goodwin L."/>
            <person name="Pitluck S."/>
            <person name="Peters L."/>
            <person name="Mikhailova N."/>
            <person name="Held B."/>
            <person name="Kyrpides N."/>
            <person name="Mavromatis K."/>
            <person name="Ivanova N."/>
            <person name="Markowitz V."/>
            <person name="Cheng J.-F."/>
            <person name="Hugenholtz P."/>
            <person name="Woyke T."/>
            <person name="Wu D."/>
            <person name="Gronow S."/>
            <person name="Wellnitz S."/>
            <person name="Brambilla E.-M."/>
            <person name="Klenk H.-P."/>
            <person name="Eisen J.A."/>
        </authorList>
    </citation>
    <scope>NUCLEOTIDE SEQUENCE [LARGE SCALE GENOMIC DNA]</scope>
    <source>
        <strain evidence="14 15">DSM 21528</strain>
    </source>
</reference>
<evidence type="ECO:0000256" key="1">
    <source>
        <dbReference type="ARBA" id="ARBA00005454"/>
    </source>
</evidence>
<dbReference type="InterPro" id="IPR031157">
    <property type="entry name" value="G_TR_CS"/>
</dbReference>
<dbReference type="Gene3D" id="3.30.70.2570">
    <property type="entry name" value="Elongation factor 4, C-terminal domain"/>
    <property type="match status" value="1"/>
</dbReference>
<evidence type="ECO:0000256" key="10">
    <source>
        <dbReference type="ARBA" id="ARBA00061052"/>
    </source>
</evidence>
<dbReference type="GO" id="GO:0005886">
    <property type="term" value="C:plasma membrane"/>
    <property type="evidence" value="ECO:0007669"/>
    <property type="project" value="UniProtKB-SubCell"/>
</dbReference>
<dbReference type="PANTHER" id="PTHR43512">
    <property type="entry name" value="TRANSLATION FACTOR GUF1-RELATED"/>
    <property type="match status" value="1"/>
</dbReference>
<dbReference type="CDD" id="cd16260">
    <property type="entry name" value="EF4_III"/>
    <property type="match status" value="1"/>
</dbReference>
<dbReference type="Pfam" id="PF06421">
    <property type="entry name" value="LepA_C"/>
    <property type="match status" value="1"/>
</dbReference>
<comment type="similarity">
    <text evidence="1 12">Belongs to the TRAFAC class translation factor GTPase superfamily. Classic translation factor GTPase family. LepA subfamily.</text>
</comment>
<dbReference type="GO" id="GO:0003746">
    <property type="term" value="F:translation elongation factor activity"/>
    <property type="evidence" value="ECO:0007669"/>
    <property type="project" value="UniProtKB-UniRule"/>
</dbReference>
<dbReference type="EC" id="3.6.5.n1" evidence="11 12"/>
<accession>H2CJ35</accession>
<dbReference type="InterPro" id="IPR000640">
    <property type="entry name" value="EFG_V-like"/>
</dbReference>
<dbReference type="PANTHER" id="PTHR43512:SF4">
    <property type="entry name" value="TRANSLATION FACTOR GUF1 HOMOLOG, CHLOROPLASTIC"/>
    <property type="match status" value="1"/>
</dbReference>
<evidence type="ECO:0000313" key="15">
    <source>
        <dbReference type="Proteomes" id="UP000005737"/>
    </source>
</evidence>
<dbReference type="NCBIfam" id="TIGR00231">
    <property type="entry name" value="small_GTP"/>
    <property type="match status" value="1"/>
</dbReference>
<dbReference type="InterPro" id="IPR035647">
    <property type="entry name" value="EFG_III/V"/>
</dbReference>
<dbReference type="SMART" id="SM00838">
    <property type="entry name" value="EFG_C"/>
    <property type="match status" value="1"/>
</dbReference>